<feature type="binding site" evidence="8 10">
    <location>
        <position position="91"/>
    </location>
    <ligand>
        <name>substrate</name>
    </ligand>
</feature>
<keyword evidence="7 8" id="KW-0456">Lyase</keyword>
<comment type="function">
    <text evidence="2 8">Catalyzes a trans-dehydration via an enolate intermediate.</text>
</comment>
<comment type="subunit">
    <text evidence="5 8">Homododecamer.</text>
</comment>
<feature type="active site" description="Proton donor" evidence="8 9">
    <location>
        <position position="104"/>
    </location>
</feature>
<evidence type="ECO:0000256" key="3">
    <source>
        <dbReference type="ARBA" id="ARBA00004902"/>
    </source>
</evidence>
<dbReference type="UniPathway" id="UPA00053">
    <property type="reaction ID" value="UER00086"/>
</dbReference>
<comment type="similarity">
    <text evidence="4 8">Belongs to the type-II 3-dehydroquinase family.</text>
</comment>
<keyword evidence="8" id="KW-0057">Aromatic amino acid biosynthesis</keyword>
<keyword evidence="8" id="KW-0028">Amino-acid biosynthesis</keyword>
<evidence type="ECO:0000256" key="8">
    <source>
        <dbReference type="HAMAP-Rule" id="MF_00169"/>
    </source>
</evidence>
<evidence type="ECO:0000256" key="7">
    <source>
        <dbReference type="ARBA" id="ARBA00023239"/>
    </source>
</evidence>
<evidence type="ECO:0000256" key="5">
    <source>
        <dbReference type="ARBA" id="ARBA00011193"/>
    </source>
</evidence>
<keyword evidence="13" id="KW-1185">Reference proteome</keyword>
<dbReference type="NCBIfam" id="TIGR01088">
    <property type="entry name" value="aroQ"/>
    <property type="match status" value="1"/>
</dbReference>
<dbReference type="Pfam" id="PF01220">
    <property type="entry name" value="DHquinase_II"/>
    <property type="match status" value="1"/>
</dbReference>
<feature type="binding site" evidence="8 10">
    <location>
        <position position="115"/>
    </location>
    <ligand>
        <name>substrate</name>
    </ligand>
</feature>
<sequence length="153" mass="17167">MPKSNYKVLLLNGPNLNMLGKREPEIYGSTTLAQIVQQLTEEASKLSIELTHLQSNAEFELIDKIHSGFEKIDFIIINPAAFTHTSVALRDAILSVNIPFIEVHLSNVHKREKFRHHSYFSDIAQAVICGLGSQGYFYALDAAHRILTSESTK</sequence>
<evidence type="ECO:0000256" key="9">
    <source>
        <dbReference type="PIRSR" id="PIRSR001399-1"/>
    </source>
</evidence>
<gene>
    <name evidence="8" type="primary">aroQ</name>
    <name evidence="12" type="ORF">DS2_05345</name>
</gene>
<accession>W7QHB3</accession>
<feature type="binding site" evidence="8 10">
    <location>
        <position position="78"/>
    </location>
    <ligand>
        <name>substrate</name>
    </ligand>
</feature>
<dbReference type="Gene3D" id="3.40.50.9100">
    <property type="entry name" value="Dehydroquinase, class II"/>
    <property type="match status" value="1"/>
</dbReference>
<evidence type="ECO:0000313" key="12">
    <source>
        <dbReference type="EMBL" id="EWH11256.1"/>
    </source>
</evidence>
<dbReference type="InterPro" id="IPR036441">
    <property type="entry name" value="DHquinase_II_sf"/>
</dbReference>
<feature type="binding site" evidence="8 10">
    <location>
        <position position="84"/>
    </location>
    <ligand>
        <name>substrate</name>
    </ligand>
</feature>
<dbReference type="PANTHER" id="PTHR21272:SF3">
    <property type="entry name" value="CATABOLIC 3-DEHYDROQUINASE"/>
    <property type="match status" value="1"/>
</dbReference>
<dbReference type="PANTHER" id="PTHR21272">
    <property type="entry name" value="CATABOLIC 3-DEHYDROQUINASE"/>
    <property type="match status" value="1"/>
</dbReference>
<dbReference type="EC" id="4.2.1.10" evidence="6 8"/>
<dbReference type="HAMAP" id="MF_00169">
    <property type="entry name" value="AroQ"/>
    <property type="match status" value="1"/>
</dbReference>
<dbReference type="CDD" id="cd00466">
    <property type="entry name" value="DHQase_II"/>
    <property type="match status" value="1"/>
</dbReference>
<evidence type="ECO:0000256" key="10">
    <source>
        <dbReference type="PIRSR" id="PIRSR001399-2"/>
    </source>
</evidence>
<dbReference type="PROSITE" id="PS01029">
    <property type="entry name" value="DEHYDROQUINASE_II"/>
    <property type="match status" value="1"/>
</dbReference>
<dbReference type="NCBIfam" id="NF003805">
    <property type="entry name" value="PRK05395.1-2"/>
    <property type="match status" value="1"/>
</dbReference>
<dbReference type="RefSeq" id="WP_035013619.1">
    <property type="nucleotide sequence ID" value="NZ_ARZY01000006.1"/>
</dbReference>
<evidence type="ECO:0000256" key="6">
    <source>
        <dbReference type="ARBA" id="ARBA00012060"/>
    </source>
</evidence>
<dbReference type="OrthoDB" id="9790793at2"/>
<dbReference type="GO" id="GO:0009423">
    <property type="term" value="P:chorismate biosynthetic process"/>
    <property type="evidence" value="ECO:0007669"/>
    <property type="project" value="UniProtKB-UniRule"/>
</dbReference>
<dbReference type="InterPro" id="IPR001874">
    <property type="entry name" value="DHquinase_II"/>
</dbReference>
<dbReference type="NCBIfam" id="NF003806">
    <property type="entry name" value="PRK05395.1-3"/>
    <property type="match status" value="1"/>
</dbReference>
<dbReference type="eggNOG" id="COG0757">
    <property type="taxonomic scope" value="Bacteria"/>
</dbReference>
<feature type="site" description="Transition state stabilizer" evidence="8 11">
    <location>
        <position position="22"/>
    </location>
</feature>
<comment type="caution">
    <text evidence="12">The sequence shown here is derived from an EMBL/GenBank/DDBJ whole genome shotgun (WGS) entry which is preliminary data.</text>
</comment>
<feature type="active site" description="Proton acceptor" evidence="8 9">
    <location>
        <position position="27"/>
    </location>
</feature>
<dbReference type="EMBL" id="ARZY01000006">
    <property type="protein sequence ID" value="EWH11256.1"/>
    <property type="molecule type" value="Genomic_DNA"/>
</dbReference>
<evidence type="ECO:0000256" key="1">
    <source>
        <dbReference type="ARBA" id="ARBA00001864"/>
    </source>
</evidence>
<evidence type="ECO:0000256" key="2">
    <source>
        <dbReference type="ARBA" id="ARBA00003924"/>
    </source>
</evidence>
<dbReference type="AlphaFoldDB" id="W7QHB3"/>
<comment type="pathway">
    <text evidence="3 8">Metabolic intermediate biosynthesis; chorismate biosynthesis; chorismate from D-erythrose 4-phosphate and phosphoenolpyruvate: step 3/7.</text>
</comment>
<protein>
    <recommendedName>
        <fullName evidence="6 8">3-dehydroquinate dehydratase</fullName>
        <shortName evidence="8">3-dehydroquinase</shortName>
        <ecNumber evidence="6 8">4.2.1.10</ecNumber>
    </recommendedName>
    <alternativeName>
        <fullName evidence="8">Type II DHQase</fullName>
    </alternativeName>
</protein>
<dbReference type="PIRSF" id="PIRSF001399">
    <property type="entry name" value="DHquinase_II"/>
    <property type="match status" value="1"/>
</dbReference>
<dbReference type="GO" id="GO:0019631">
    <property type="term" value="P:quinate catabolic process"/>
    <property type="evidence" value="ECO:0007669"/>
    <property type="project" value="TreeGrafter"/>
</dbReference>
<dbReference type="SUPFAM" id="SSF52304">
    <property type="entry name" value="Type II 3-dehydroquinate dehydratase"/>
    <property type="match status" value="1"/>
</dbReference>
<proteinExistence type="inferred from homology"/>
<dbReference type="STRING" id="1328313.DS2_05345"/>
<dbReference type="GO" id="GO:0008652">
    <property type="term" value="P:amino acid biosynthetic process"/>
    <property type="evidence" value="ECO:0007669"/>
    <property type="project" value="UniProtKB-KW"/>
</dbReference>
<evidence type="ECO:0000256" key="4">
    <source>
        <dbReference type="ARBA" id="ARBA00011037"/>
    </source>
</evidence>
<dbReference type="PATRIC" id="fig|1328313.3.peg.1103"/>
<evidence type="ECO:0000313" key="13">
    <source>
        <dbReference type="Proteomes" id="UP000019276"/>
    </source>
</evidence>
<comment type="catalytic activity">
    <reaction evidence="1 8">
        <text>3-dehydroquinate = 3-dehydroshikimate + H2O</text>
        <dbReference type="Rhea" id="RHEA:21096"/>
        <dbReference type="ChEBI" id="CHEBI:15377"/>
        <dbReference type="ChEBI" id="CHEBI:16630"/>
        <dbReference type="ChEBI" id="CHEBI:32364"/>
        <dbReference type="EC" id="4.2.1.10"/>
    </reaction>
</comment>
<dbReference type="Proteomes" id="UP000019276">
    <property type="component" value="Unassembled WGS sequence"/>
</dbReference>
<dbReference type="NCBIfam" id="NF003807">
    <property type="entry name" value="PRK05395.1-4"/>
    <property type="match status" value="1"/>
</dbReference>
<organism evidence="12 13">
    <name type="scientific">Catenovulum agarivorans DS-2</name>
    <dbReference type="NCBI Taxonomy" id="1328313"/>
    <lineage>
        <taxon>Bacteria</taxon>
        <taxon>Pseudomonadati</taxon>
        <taxon>Pseudomonadota</taxon>
        <taxon>Gammaproteobacteria</taxon>
        <taxon>Alteromonadales</taxon>
        <taxon>Alteromonadaceae</taxon>
        <taxon>Catenovulum</taxon>
    </lineage>
</organism>
<evidence type="ECO:0000256" key="11">
    <source>
        <dbReference type="PIRSR" id="PIRSR001399-3"/>
    </source>
</evidence>
<dbReference type="GO" id="GO:0003855">
    <property type="term" value="F:3-dehydroquinate dehydratase activity"/>
    <property type="evidence" value="ECO:0007669"/>
    <property type="project" value="UniProtKB-UniRule"/>
</dbReference>
<name>W7QHB3_9ALTE</name>
<dbReference type="InterPro" id="IPR018509">
    <property type="entry name" value="DHquinase_II_CS"/>
</dbReference>
<dbReference type="GO" id="GO:0009073">
    <property type="term" value="P:aromatic amino acid family biosynthetic process"/>
    <property type="evidence" value="ECO:0007669"/>
    <property type="project" value="UniProtKB-KW"/>
</dbReference>
<reference evidence="12 13" key="1">
    <citation type="journal article" date="2014" name="Genome Announc.">
        <title>Draft Genome Sequence of the Agar-Degrading Bacterium Catenovulum sp. Strain DS-2, Isolated from Intestines of Haliotis diversicolor.</title>
        <authorList>
            <person name="Shan D."/>
            <person name="Li X."/>
            <person name="Gu Z."/>
            <person name="Wei G."/>
            <person name="Gao Z."/>
            <person name="Shao Z."/>
        </authorList>
    </citation>
    <scope>NUCLEOTIDE SEQUENCE [LARGE SCALE GENOMIC DNA]</scope>
    <source>
        <strain evidence="12 13">DS-2</strain>
    </source>
</reference>
<dbReference type="NCBIfam" id="NF003804">
    <property type="entry name" value="PRK05395.1-1"/>
    <property type="match status" value="1"/>
</dbReference>
<feature type="binding site" evidence="8 10">
    <location>
        <begin position="105"/>
        <end position="106"/>
    </location>
    <ligand>
        <name>substrate</name>
    </ligand>
</feature>